<reference evidence="3" key="1">
    <citation type="journal article" date="2019" name="Int. J. Syst. Evol. Microbiol.">
        <title>The Global Catalogue of Microorganisms (GCM) 10K type strain sequencing project: providing services to taxonomists for standard genome sequencing and annotation.</title>
        <authorList>
            <consortium name="The Broad Institute Genomics Platform"/>
            <consortium name="The Broad Institute Genome Sequencing Center for Infectious Disease"/>
            <person name="Wu L."/>
            <person name="Ma J."/>
        </authorList>
    </citation>
    <scope>NUCLEOTIDE SEQUENCE [LARGE SCALE GENOMIC DNA]</scope>
    <source>
        <strain evidence="3">CGMCC 1.15304</strain>
    </source>
</reference>
<gene>
    <name evidence="2" type="ORF">ACFO5Q_05365</name>
</gene>
<dbReference type="RefSeq" id="WP_068149588.1">
    <property type="nucleotide sequence ID" value="NZ_JBHSCR010000003.1"/>
</dbReference>
<dbReference type="Proteomes" id="UP001595776">
    <property type="component" value="Unassembled WGS sequence"/>
</dbReference>
<comment type="caution">
    <text evidence="2">The sequence shown here is derived from an EMBL/GenBank/DDBJ whole genome shotgun (WGS) entry which is preliminary data.</text>
</comment>
<dbReference type="InterPro" id="IPR004183">
    <property type="entry name" value="Xdiol_dOase_suB"/>
</dbReference>
<keyword evidence="3" id="KW-1185">Reference proteome</keyword>
<name>A0ABV8U8Y8_9PROT</name>
<dbReference type="SUPFAM" id="SSF53213">
    <property type="entry name" value="LigB-like"/>
    <property type="match status" value="1"/>
</dbReference>
<sequence length="299" mass="33489">MGEIVGAGLVSHVPTIMTPDEDRLEIYDGKDTTLIKGLERIRKEVLDVLKPDAVIVFDTHWATLIEFIVTSHERRTGKFTSEELPRGMSQVPYDLKGDPELALLIEREVNGVGTRCTAIDDPYLPINYGTVNVAHHLKKDEAWLSVGVCMSADANDYLSVGEGIRCAIEKSDRRVVLLASGSMSHTFRPFRDISIGKYEAANPEFVFSAEAREADYERLAWFKEGNHAAVIDTMGDYYRHRPEGGFGHYLMMVGALGARNCRAKGRQFSEYENSVGTSQVHVWFDRPEDGWNGLDNNES</sequence>
<organism evidence="2 3">
    <name type="scientific">Kordiimonas lipolytica</name>
    <dbReference type="NCBI Taxonomy" id="1662421"/>
    <lineage>
        <taxon>Bacteria</taxon>
        <taxon>Pseudomonadati</taxon>
        <taxon>Pseudomonadota</taxon>
        <taxon>Alphaproteobacteria</taxon>
        <taxon>Kordiimonadales</taxon>
        <taxon>Kordiimonadaceae</taxon>
        <taxon>Kordiimonas</taxon>
    </lineage>
</organism>
<dbReference type="Gene3D" id="3.40.830.10">
    <property type="entry name" value="LigB-like"/>
    <property type="match status" value="1"/>
</dbReference>
<evidence type="ECO:0000313" key="2">
    <source>
        <dbReference type="EMBL" id="MFC4347268.1"/>
    </source>
</evidence>
<feature type="domain" description="Extradiol ring-cleavage dioxygenase class III enzyme subunit B" evidence="1">
    <location>
        <begin position="9"/>
        <end position="271"/>
    </location>
</feature>
<protein>
    <submittedName>
        <fullName evidence="2">Catechol 1,2-dioxygenase</fullName>
    </submittedName>
</protein>
<accession>A0ABV8U8Y8</accession>
<dbReference type="EMBL" id="JBHSCR010000003">
    <property type="protein sequence ID" value="MFC4347268.1"/>
    <property type="molecule type" value="Genomic_DNA"/>
</dbReference>
<evidence type="ECO:0000259" key="1">
    <source>
        <dbReference type="Pfam" id="PF02900"/>
    </source>
</evidence>
<evidence type="ECO:0000313" key="3">
    <source>
        <dbReference type="Proteomes" id="UP001595776"/>
    </source>
</evidence>
<dbReference type="Pfam" id="PF02900">
    <property type="entry name" value="LigB"/>
    <property type="match status" value="1"/>
</dbReference>
<proteinExistence type="predicted"/>